<keyword evidence="1" id="KW-0812">Transmembrane</keyword>
<sequence length="52" mass="6199">MYGYCINISASSKQNKCVFKKQHKKRRRVIIIMTNTTLIIVDRIIPFLLTWN</sequence>
<reference evidence="2" key="1">
    <citation type="submission" date="2014-05" db="EMBL/GenBank/DDBJ databases">
        <authorList>
            <person name="Chronopoulou M."/>
        </authorList>
    </citation>
    <scope>NUCLEOTIDE SEQUENCE</scope>
    <source>
        <tissue evidence="2">Whole organism</tissue>
    </source>
</reference>
<accession>A0A0K2U0W1</accession>
<evidence type="ECO:0000313" key="2">
    <source>
        <dbReference type="EMBL" id="CDW31740.1"/>
    </source>
</evidence>
<keyword evidence="1" id="KW-0472">Membrane</keyword>
<keyword evidence="1" id="KW-1133">Transmembrane helix</keyword>
<proteinExistence type="predicted"/>
<organism evidence="2">
    <name type="scientific">Lepeophtheirus salmonis</name>
    <name type="common">Salmon louse</name>
    <name type="synonym">Caligus salmonis</name>
    <dbReference type="NCBI Taxonomy" id="72036"/>
    <lineage>
        <taxon>Eukaryota</taxon>
        <taxon>Metazoa</taxon>
        <taxon>Ecdysozoa</taxon>
        <taxon>Arthropoda</taxon>
        <taxon>Crustacea</taxon>
        <taxon>Multicrustacea</taxon>
        <taxon>Hexanauplia</taxon>
        <taxon>Copepoda</taxon>
        <taxon>Siphonostomatoida</taxon>
        <taxon>Caligidae</taxon>
        <taxon>Lepeophtheirus</taxon>
    </lineage>
</organism>
<feature type="transmembrane region" description="Helical" evidence="1">
    <location>
        <begin position="29"/>
        <end position="49"/>
    </location>
</feature>
<dbReference type="AlphaFoldDB" id="A0A0K2U0W1"/>
<dbReference type="EMBL" id="HACA01014379">
    <property type="protein sequence ID" value="CDW31740.1"/>
    <property type="molecule type" value="Transcribed_RNA"/>
</dbReference>
<name>A0A0K2U0W1_LEPSM</name>
<evidence type="ECO:0000256" key="1">
    <source>
        <dbReference type="SAM" id="Phobius"/>
    </source>
</evidence>
<protein>
    <submittedName>
        <fullName evidence="2">Uncharacterized protein</fullName>
    </submittedName>
</protein>